<comment type="similarity">
    <text evidence="1">Belongs to the ABC transporter superfamily.</text>
</comment>
<evidence type="ECO:0000256" key="4">
    <source>
        <dbReference type="ARBA" id="ARBA00022840"/>
    </source>
</evidence>
<reference evidence="6" key="1">
    <citation type="journal article" date="2020" name="mSystems">
        <title>Genome- and Community-Level Interaction Insights into Carbon Utilization and Element Cycling Functions of Hydrothermarchaeota in Hydrothermal Sediment.</title>
        <authorList>
            <person name="Zhou Z."/>
            <person name="Liu Y."/>
            <person name="Xu W."/>
            <person name="Pan J."/>
            <person name="Luo Z.H."/>
            <person name="Li M."/>
        </authorList>
    </citation>
    <scope>NUCLEOTIDE SEQUENCE [LARGE SCALE GENOMIC DNA]</scope>
    <source>
        <strain evidence="6">SpSt-300</strain>
    </source>
</reference>
<keyword evidence="4 6" id="KW-0067">ATP-binding</keyword>
<dbReference type="CDD" id="cd03220">
    <property type="entry name" value="ABC_KpsT_Wzt"/>
    <property type="match status" value="1"/>
</dbReference>
<evidence type="ECO:0000256" key="1">
    <source>
        <dbReference type="ARBA" id="ARBA00005417"/>
    </source>
</evidence>
<dbReference type="SMART" id="SM00382">
    <property type="entry name" value="AAA"/>
    <property type="match status" value="1"/>
</dbReference>
<dbReference type="SUPFAM" id="SSF52540">
    <property type="entry name" value="P-loop containing nucleoside triphosphate hydrolases"/>
    <property type="match status" value="1"/>
</dbReference>
<comment type="caution">
    <text evidence="6">The sequence shown here is derived from an EMBL/GenBank/DDBJ whole genome shotgun (WGS) entry which is preliminary data.</text>
</comment>
<accession>A0A7C2J0Z4</accession>
<dbReference type="Gene3D" id="3.40.50.300">
    <property type="entry name" value="P-loop containing nucleotide triphosphate hydrolases"/>
    <property type="match status" value="1"/>
</dbReference>
<dbReference type="PANTHER" id="PTHR46743">
    <property type="entry name" value="TEICHOIC ACIDS EXPORT ATP-BINDING PROTEIN TAGH"/>
    <property type="match status" value="1"/>
</dbReference>
<dbReference type="EMBL" id="DSMU01000383">
    <property type="protein sequence ID" value="HEL66221.1"/>
    <property type="molecule type" value="Genomic_DNA"/>
</dbReference>
<dbReference type="InterPro" id="IPR027417">
    <property type="entry name" value="P-loop_NTPase"/>
</dbReference>
<dbReference type="GO" id="GO:0016020">
    <property type="term" value="C:membrane"/>
    <property type="evidence" value="ECO:0007669"/>
    <property type="project" value="InterPro"/>
</dbReference>
<dbReference type="AlphaFoldDB" id="A0A7C2J0Z4"/>
<dbReference type="PROSITE" id="PS50893">
    <property type="entry name" value="ABC_TRANSPORTER_2"/>
    <property type="match status" value="1"/>
</dbReference>
<dbReference type="GO" id="GO:0140359">
    <property type="term" value="F:ABC-type transporter activity"/>
    <property type="evidence" value="ECO:0007669"/>
    <property type="project" value="InterPro"/>
</dbReference>
<evidence type="ECO:0000259" key="5">
    <source>
        <dbReference type="PROSITE" id="PS50893"/>
    </source>
</evidence>
<evidence type="ECO:0000256" key="3">
    <source>
        <dbReference type="ARBA" id="ARBA00022741"/>
    </source>
</evidence>
<keyword evidence="3" id="KW-0547">Nucleotide-binding</keyword>
<sequence>MAAVEISNLWKKFRVYHDRAYSLKERLIFWHRGRADEFWALRNINLTVPRGATVGLIGRNGSGKSTLLKIISRILYPTRGTVKVASRVSTLLELGAGFHPDFTGIENIFLNASILGFTRKEIKERLADIIAFSELGHFIYNPVRTYSSGMYMRLGFAVAVHVDAEILLVDEVLAVGDLAYQEKCLERIRELQKRGVTIIFVTHNPQQVEELCNLAVWLDKGEIRFLGSAREAARAYAAFIGGAN</sequence>
<dbReference type="InterPro" id="IPR050683">
    <property type="entry name" value="Bact_Polysacc_Export_ATP-bd"/>
</dbReference>
<name>A0A7C2J0Z4_9THEO</name>
<evidence type="ECO:0000256" key="2">
    <source>
        <dbReference type="ARBA" id="ARBA00022448"/>
    </source>
</evidence>
<keyword evidence="2" id="KW-0813">Transport</keyword>
<dbReference type="GO" id="GO:0016887">
    <property type="term" value="F:ATP hydrolysis activity"/>
    <property type="evidence" value="ECO:0007669"/>
    <property type="project" value="InterPro"/>
</dbReference>
<dbReference type="Pfam" id="PF00005">
    <property type="entry name" value="ABC_tran"/>
    <property type="match status" value="1"/>
</dbReference>
<evidence type="ECO:0000313" key="6">
    <source>
        <dbReference type="EMBL" id="HEL66221.1"/>
    </source>
</evidence>
<dbReference type="InterPro" id="IPR003593">
    <property type="entry name" value="AAA+_ATPase"/>
</dbReference>
<dbReference type="GO" id="GO:0005524">
    <property type="term" value="F:ATP binding"/>
    <property type="evidence" value="ECO:0007669"/>
    <property type="project" value="UniProtKB-KW"/>
</dbReference>
<gene>
    <name evidence="6" type="ORF">ENQ34_06060</name>
</gene>
<organism evidence="6">
    <name type="scientific">Ammonifex degensii</name>
    <dbReference type="NCBI Taxonomy" id="42838"/>
    <lineage>
        <taxon>Bacteria</taxon>
        <taxon>Bacillati</taxon>
        <taxon>Bacillota</taxon>
        <taxon>Clostridia</taxon>
        <taxon>Thermoanaerobacterales</taxon>
        <taxon>Thermoanaerobacteraceae</taxon>
        <taxon>Ammonifex</taxon>
    </lineage>
</organism>
<dbReference type="InterPro" id="IPR003439">
    <property type="entry name" value="ABC_transporter-like_ATP-bd"/>
</dbReference>
<protein>
    <submittedName>
        <fullName evidence="6">ABC transporter ATP-binding protein</fullName>
    </submittedName>
</protein>
<dbReference type="InterPro" id="IPR015860">
    <property type="entry name" value="ABC_transpr_TagH-like"/>
</dbReference>
<dbReference type="PANTHER" id="PTHR46743:SF2">
    <property type="entry name" value="TEICHOIC ACIDS EXPORT ATP-BINDING PROTEIN TAGH"/>
    <property type="match status" value="1"/>
</dbReference>
<feature type="domain" description="ABC transporter" evidence="5">
    <location>
        <begin position="23"/>
        <end position="240"/>
    </location>
</feature>
<proteinExistence type="inferred from homology"/>